<dbReference type="Gene3D" id="3.65.10.10">
    <property type="entry name" value="Enolpyruvate transferase domain"/>
    <property type="match status" value="1"/>
</dbReference>
<dbReference type="InterPro" id="IPR013792">
    <property type="entry name" value="RNA3'P_cycl/enolpyr_Trfase_a/b"/>
</dbReference>
<keyword evidence="1" id="KW-0808">Transferase</keyword>
<dbReference type="PANTHER" id="PTHR43783:SF1">
    <property type="entry name" value="UDP-N-ACETYLGLUCOSAMINE 1-CARBOXYVINYLTRANSFERASE"/>
    <property type="match status" value="1"/>
</dbReference>
<dbReference type="SUPFAM" id="SSF55205">
    <property type="entry name" value="EPT/RTPC-like"/>
    <property type="match status" value="1"/>
</dbReference>
<dbReference type="AlphaFoldDB" id="A0A2N6V9H4"/>
<dbReference type="GO" id="GO:0016765">
    <property type="term" value="F:transferase activity, transferring alkyl or aryl (other than methyl) groups"/>
    <property type="evidence" value="ECO:0007669"/>
    <property type="project" value="InterPro"/>
</dbReference>
<feature type="non-terminal residue" evidence="1">
    <location>
        <position position="1"/>
    </location>
</feature>
<evidence type="ECO:0000313" key="1">
    <source>
        <dbReference type="EMBL" id="PMC95857.1"/>
    </source>
</evidence>
<protein>
    <submittedName>
        <fullName evidence="1">UDP-N-acetylglucosamine 1-carboxyvinyltransferase</fullName>
    </submittedName>
</protein>
<accession>A0A2N6V9H4</accession>
<dbReference type="InterPro" id="IPR050068">
    <property type="entry name" value="MurA_subfamily"/>
</dbReference>
<dbReference type="PANTHER" id="PTHR43783">
    <property type="entry name" value="UDP-N-ACETYLGLUCOSAMINE 1-CARBOXYVINYLTRANSFERASE"/>
    <property type="match status" value="1"/>
</dbReference>
<sequence length="67" mass="7181">RSTASAQLVSSSTAWTVWVLAGLVASGTTEVAGVDHIDRGYEFFAEKLRALGAHVERDAVPEMLDFS</sequence>
<evidence type="ECO:0000313" key="2">
    <source>
        <dbReference type="Proteomes" id="UP000235598"/>
    </source>
</evidence>
<comment type="caution">
    <text evidence="1">The sequence shown here is derived from an EMBL/GenBank/DDBJ whole genome shotgun (WGS) entry which is preliminary data.</text>
</comment>
<dbReference type="InterPro" id="IPR036968">
    <property type="entry name" value="Enolpyruvate_Tfrase_sf"/>
</dbReference>
<name>A0A2N6V9H4_9MICO</name>
<organism evidence="1 2">
    <name type="scientific">Brevibacterium paucivorans</name>
    <dbReference type="NCBI Taxonomy" id="170994"/>
    <lineage>
        <taxon>Bacteria</taxon>
        <taxon>Bacillati</taxon>
        <taxon>Actinomycetota</taxon>
        <taxon>Actinomycetes</taxon>
        <taxon>Micrococcales</taxon>
        <taxon>Brevibacteriaceae</taxon>
        <taxon>Brevibacterium</taxon>
    </lineage>
</organism>
<gene>
    <name evidence="1" type="ORF">CJ199_16760</name>
</gene>
<dbReference type="EMBL" id="PNHK01000900">
    <property type="protein sequence ID" value="PMC95857.1"/>
    <property type="molecule type" value="Genomic_DNA"/>
</dbReference>
<proteinExistence type="predicted"/>
<dbReference type="Proteomes" id="UP000235598">
    <property type="component" value="Unassembled WGS sequence"/>
</dbReference>
<reference evidence="1 2" key="1">
    <citation type="submission" date="2017-09" db="EMBL/GenBank/DDBJ databases">
        <title>Bacterial strain isolated from the female urinary microbiota.</title>
        <authorList>
            <person name="Thomas-White K."/>
            <person name="Kumar N."/>
            <person name="Forster S."/>
            <person name="Putonti C."/>
            <person name="Lawley T."/>
            <person name="Wolfe A.J."/>
        </authorList>
    </citation>
    <scope>NUCLEOTIDE SEQUENCE [LARGE SCALE GENOMIC DNA]</scope>
    <source>
        <strain evidence="1 2">UMB1301</strain>
    </source>
</reference>